<dbReference type="Gene3D" id="3.40.50.1820">
    <property type="entry name" value="alpha/beta hydrolase"/>
    <property type="match status" value="1"/>
</dbReference>
<evidence type="ECO:0000313" key="3">
    <source>
        <dbReference type="Proteomes" id="UP000243217"/>
    </source>
</evidence>
<evidence type="ECO:0000313" key="2">
    <source>
        <dbReference type="EMBL" id="OQR82080.1"/>
    </source>
</evidence>
<keyword evidence="3" id="KW-1185">Reference proteome</keyword>
<sequence>MKLQCQEDEMNNAMPKSQSTVLLLGQIPMSTGGTNAMLTPGSPVSSNHKDDVALLIATSTAVLSTIQVLRRIIRENAYGRVGRELQHLSLTVASFERVLYSFIKEEIICDPSMDYRDKQALKDIIPLIPREKRHAILAGGVASLLRHVAMSMEDTREVLTRLTENYDPFWENRWSVTPFVVAAVVFYITRRRLVHGQSFRSIISTFVPSLRKVEAGVVALVCYDYAWRLSYRFSMLRQLKVHHSRVLMTLRLFLLCQHVLDRTRLNRSKSHRLLIDAPIEADINDNLKSASVLLIERVPLPSEIYDRSHEHFGLTAFKAGSAVMLASSATARWLLGDSLFPHLGSYLAAILVPYYGIRFKKASRYVTRHLMDNPDVTTIRTGWQLFGESFLACKMALLQAPKIAVRHQIYVNVNGVAAGRYQRDPTDIGVRIFSSRSMDHVKQGSWPENEKCPDKLKQIGLPYARPVLIYVHGGGFFGRFLAKDLLTLSNWAVALGAVIVYIDYGLAPEMQYPNSLNQCFTVYKWVLDGGLGFVPSSVAFFGESAGGNLAAALTVKCILEKVRIPNGIVLVYPALNMHLSPSPSRFLHQSDPILPRAILELALNSYYPSHGASAQYKDNIHDPKVSPGLADDTILAQFPPTSLMVGDLDPLLDDSIDFHTRLTSLRVSSTLKVLPDLTHGFLIYGDMVPAAQNAIDDMCHSIYAIFKRQLA</sequence>
<dbReference type="InterPro" id="IPR013094">
    <property type="entry name" value="AB_hydrolase_3"/>
</dbReference>
<dbReference type="AlphaFoldDB" id="A0A1V9Y8M3"/>
<dbReference type="STRING" id="74557.A0A1V9Y8M3"/>
<dbReference type="GO" id="GO:0005829">
    <property type="term" value="C:cytosol"/>
    <property type="evidence" value="ECO:0007669"/>
    <property type="project" value="TreeGrafter"/>
</dbReference>
<dbReference type="PANTHER" id="PTHR23025">
    <property type="entry name" value="TRIACYLGLYCEROL LIPASE"/>
    <property type="match status" value="1"/>
</dbReference>
<dbReference type="Proteomes" id="UP000243217">
    <property type="component" value="Unassembled WGS sequence"/>
</dbReference>
<proteinExistence type="predicted"/>
<dbReference type="EMBL" id="JNBS01004843">
    <property type="protein sequence ID" value="OQR82080.1"/>
    <property type="molecule type" value="Genomic_DNA"/>
</dbReference>
<dbReference type="GO" id="GO:0004771">
    <property type="term" value="F:sterol ester esterase activity"/>
    <property type="evidence" value="ECO:0007669"/>
    <property type="project" value="TreeGrafter"/>
</dbReference>
<reference evidence="2 3" key="1">
    <citation type="journal article" date="2014" name="Genome Biol. Evol.">
        <title>The secreted proteins of Achlya hypogyna and Thraustotheca clavata identify the ancestral oomycete secretome and reveal gene acquisitions by horizontal gene transfer.</title>
        <authorList>
            <person name="Misner I."/>
            <person name="Blouin N."/>
            <person name="Leonard G."/>
            <person name="Richards T.A."/>
            <person name="Lane C.E."/>
        </authorList>
    </citation>
    <scope>NUCLEOTIDE SEQUENCE [LARGE SCALE GENOMIC DNA]</scope>
    <source>
        <strain evidence="2 3">ATCC 34112</strain>
    </source>
</reference>
<organism evidence="2 3">
    <name type="scientific">Thraustotheca clavata</name>
    <dbReference type="NCBI Taxonomy" id="74557"/>
    <lineage>
        <taxon>Eukaryota</taxon>
        <taxon>Sar</taxon>
        <taxon>Stramenopiles</taxon>
        <taxon>Oomycota</taxon>
        <taxon>Saprolegniomycetes</taxon>
        <taxon>Saprolegniales</taxon>
        <taxon>Achlyaceae</taxon>
        <taxon>Thraustotheca</taxon>
    </lineage>
</organism>
<feature type="domain" description="Alpha/beta hydrolase fold-3" evidence="1">
    <location>
        <begin position="468"/>
        <end position="682"/>
    </location>
</feature>
<gene>
    <name evidence="2" type="ORF">THRCLA_11156</name>
</gene>
<name>A0A1V9Y8M3_9STRA</name>
<accession>A0A1V9Y8M3</accession>
<dbReference type="SUPFAM" id="SSF53474">
    <property type="entry name" value="alpha/beta-Hydrolases"/>
    <property type="match status" value="1"/>
</dbReference>
<comment type="caution">
    <text evidence="2">The sequence shown here is derived from an EMBL/GenBank/DDBJ whole genome shotgun (WGS) entry which is preliminary data.</text>
</comment>
<dbReference type="Pfam" id="PF07859">
    <property type="entry name" value="Abhydrolase_3"/>
    <property type="match status" value="1"/>
</dbReference>
<dbReference type="InterPro" id="IPR029058">
    <property type="entry name" value="AB_hydrolase_fold"/>
</dbReference>
<dbReference type="GO" id="GO:0004806">
    <property type="term" value="F:triacylglycerol lipase activity"/>
    <property type="evidence" value="ECO:0007669"/>
    <property type="project" value="TreeGrafter"/>
</dbReference>
<evidence type="ECO:0000259" key="1">
    <source>
        <dbReference type="Pfam" id="PF07859"/>
    </source>
</evidence>
<dbReference type="PANTHER" id="PTHR23025:SF3">
    <property type="entry name" value="HORMONE-SENSITIVE LIPASE"/>
    <property type="match status" value="1"/>
</dbReference>
<protein>
    <submittedName>
        <fullName evidence="2">Hormone-sensitive lipase</fullName>
    </submittedName>
</protein>
<dbReference type="GO" id="GO:0019433">
    <property type="term" value="P:triglyceride catabolic process"/>
    <property type="evidence" value="ECO:0007669"/>
    <property type="project" value="TreeGrafter"/>
</dbReference>
<dbReference type="OrthoDB" id="408631at2759"/>